<dbReference type="PANTHER" id="PTHR43369">
    <property type="entry name" value="PHOSPHORIBOSYLGLYCINAMIDE FORMYLTRANSFERASE"/>
    <property type="match status" value="1"/>
</dbReference>
<comment type="pathway">
    <text evidence="1">Purine metabolism; IMP biosynthesis via de novo pathway; N(2)-formyl-N(1)-(5-phospho-D-ribosyl)glycinamide from N(1)-(5-phospho-D-ribosyl)glycinamide (10-formyl THF route): step 1/1.</text>
</comment>
<dbReference type="CDD" id="cd08645">
    <property type="entry name" value="FMT_core_GART"/>
    <property type="match status" value="1"/>
</dbReference>
<reference evidence="6" key="1">
    <citation type="submission" date="2018-06" db="EMBL/GenBank/DDBJ databases">
        <authorList>
            <person name="Zhirakovskaya E."/>
        </authorList>
    </citation>
    <scope>NUCLEOTIDE SEQUENCE</scope>
</reference>
<evidence type="ECO:0000259" key="5">
    <source>
        <dbReference type="Pfam" id="PF00551"/>
    </source>
</evidence>
<evidence type="ECO:0000256" key="3">
    <source>
        <dbReference type="ARBA" id="ARBA00022679"/>
    </source>
</evidence>
<dbReference type="EMBL" id="UOEE01000096">
    <property type="protein sequence ID" value="VAV89871.1"/>
    <property type="molecule type" value="Genomic_DNA"/>
</dbReference>
<organism evidence="6">
    <name type="scientific">hydrothermal vent metagenome</name>
    <dbReference type="NCBI Taxonomy" id="652676"/>
    <lineage>
        <taxon>unclassified sequences</taxon>
        <taxon>metagenomes</taxon>
        <taxon>ecological metagenomes</taxon>
    </lineage>
</organism>
<evidence type="ECO:0000313" key="6">
    <source>
        <dbReference type="EMBL" id="VAV89871.1"/>
    </source>
</evidence>
<dbReference type="PROSITE" id="PS51257">
    <property type="entry name" value="PROKAR_LIPOPROTEIN"/>
    <property type="match status" value="1"/>
</dbReference>
<evidence type="ECO:0000256" key="2">
    <source>
        <dbReference type="ARBA" id="ARBA00012254"/>
    </source>
</evidence>
<feature type="domain" description="Formyl transferase N-terminal" evidence="5">
    <location>
        <begin position="5"/>
        <end position="183"/>
    </location>
</feature>
<accession>A0A3B0RD28</accession>
<gene>
    <name evidence="6" type="ORF">MNBD_ALPHA06-307</name>
</gene>
<dbReference type="Gene3D" id="3.40.50.170">
    <property type="entry name" value="Formyl transferase, N-terminal domain"/>
    <property type="match status" value="1"/>
</dbReference>
<dbReference type="GO" id="GO:0006189">
    <property type="term" value="P:'de novo' IMP biosynthetic process"/>
    <property type="evidence" value="ECO:0007669"/>
    <property type="project" value="InterPro"/>
</dbReference>
<proteinExistence type="inferred from homology"/>
<keyword evidence="4" id="KW-0658">Purine biosynthesis</keyword>
<dbReference type="SUPFAM" id="SSF53328">
    <property type="entry name" value="Formyltransferase"/>
    <property type="match status" value="1"/>
</dbReference>
<dbReference type="NCBIfam" id="TIGR00639">
    <property type="entry name" value="PurN"/>
    <property type="match status" value="1"/>
</dbReference>
<keyword evidence="3 6" id="KW-0808">Transferase</keyword>
<dbReference type="EC" id="2.1.2.2" evidence="2"/>
<dbReference type="AlphaFoldDB" id="A0A3B0RD28"/>
<evidence type="ECO:0000256" key="4">
    <source>
        <dbReference type="ARBA" id="ARBA00022755"/>
    </source>
</evidence>
<dbReference type="InterPro" id="IPR036477">
    <property type="entry name" value="Formyl_transf_N_sf"/>
</dbReference>
<name>A0A3B0RD28_9ZZZZ</name>
<dbReference type="InterPro" id="IPR002376">
    <property type="entry name" value="Formyl_transf_N"/>
</dbReference>
<sequence>MKTRLGILISGTGSNLQSIAAACKNPDYPAEIALVLTNQPEAKGITFAKKNGLATAVLAHQAYETRQTFEQAMHEQLHLAKVDLVCLAGFMRILSPFLVSRWAGRMLNIHPSLLPAFPGLHTHRRALEAGASLHGCSVHQVTEGLDEGPVQGQSTLQVLVNDTETSLQQRVLQLEHQLYPQVIAKTCQQLQQANLGKSAARQNGSN</sequence>
<dbReference type="HAMAP" id="MF_01930">
    <property type="entry name" value="PurN"/>
    <property type="match status" value="1"/>
</dbReference>
<dbReference type="Pfam" id="PF00551">
    <property type="entry name" value="Formyl_trans_N"/>
    <property type="match status" value="1"/>
</dbReference>
<dbReference type="GO" id="GO:0004644">
    <property type="term" value="F:phosphoribosylglycinamide formyltransferase activity"/>
    <property type="evidence" value="ECO:0007669"/>
    <property type="project" value="UniProtKB-EC"/>
</dbReference>
<dbReference type="InterPro" id="IPR004607">
    <property type="entry name" value="GART"/>
</dbReference>
<dbReference type="GO" id="GO:0005829">
    <property type="term" value="C:cytosol"/>
    <property type="evidence" value="ECO:0007669"/>
    <property type="project" value="TreeGrafter"/>
</dbReference>
<evidence type="ECO:0000256" key="1">
    <source>
        <dbReference type="ARBA" id="ARBA00005054"/>
    </source>
</evidence>
<dbReference type="PANTHER" id="PTHR43369:SF2">
    <property type="entry name" value="PHOSPHORIBOSYLGLYCINAMIDE FORMYLTRANSFERASE"/>
    <property type="match status" value="1"/>
</dbReference>
<protein>
    <recommendedName>
        <fullName evidence="2">phosphoribosylglycinamide formyltransferase 1</fullName>
        <ecNumber evidence="2">2.1.2.2</ecNumber>
    </recommendedName>
</protein>